<keyword evidence="5 10" id="KW-0133">Cell shape</keyword>
<reference evidence="13 14" key="1">
    <citation type="submission" date="2020-03" db="EMBL/GenBank/DDBJ databases">
        <title>Genomic Encyclopedia of Type Strains, Phase IV (KMG-IV): sequencing the most valuable type-strain genomes for metagenomic binning, comparative biology and taxonomic classification.</title>
        <authorList>
            <person name="Goeker M."/>
        </authorList>
    </citation>
    <scope>NUCLEOTIDE SEQUENCE [LARGE SCALE GENOMIC DNA]</scope>
    <source>
        <strain evidence="13 14">DSM 19867</strain>
    </source>
</reference>
<evidence type="ECO:0000256" key="9">
    <source>
        <dbReference type="ARBA" id="ARBA00023316"/>
    </source>
</evidence>
<dbReference type="RefSeq" id="WP_167081191.1">
    <property type="nucleotide sequence ID" value="NZ_BAAADC010000001.1"/>
</dbReference>
<comment type="caution">
    <text evidence="13">The sequence shown here is derived from an EMBL/GenBank/DDBJ whole genome shotgun (WGS) entry which is preliminary data.</text>
</comment>
<evidence type="ECO:0000256" key="4">
    <source>
        <dbReference type="ARBA" id="ARBA00022679"/>
    </source>
</evidence>
<keyword evidence="14" id="KW-1185">Reference proteome</keyword>
<evidence type="ECO:0000259" key="12">
    <source>
        <dbReference type="Pfam" id="PF04101"/>
    </source>
</evidence>
<dbReference type="HAMAP" id="MF_00033">
    <property type="entry name" value="MurG"/>
    <property type="match status" value="1"/>
</dbReference>
<feature type="binding site" evidence="10">
    <location>
        <position position="163"/>
    </location>
    <ligand>
        <name>UDP-N-acetyl-alpha-D-glucosamine</name>
        <dbReference type="ChEBI" id="CHEBI:57705"/>
    </ligand>
</feature>
<name>A0A846MWH1_9PROT</name>
<feature type="domain" description="Glycosyltransferase family 28 N-terminal" evidence="11">
    <location>
        <begin position="3"/>
        <end position="136"/>
    </location>
</feature>
<evidence type="ECO:0000256" key="5">
    <source>
        <dbReference type="ARBA" id="ARBA00022960"/>
    </source>
</evidence>
<keyword evidence="6 10" id="KW-0573">Peptidoglycan synthesis</keyword>
<keyword evidence="2 10" id="KW-0132">Cell division</keyword>
<dbReference type="Gene3D" id="3.40.50.2000">
    <property type="entry name" value="Glycogen Phosphorylase B"/>
    <property type="match status" value="2"/>
</dbReference>
<accession>A0A846MWH1</accession>
<organism evidence="13 14">
    <name type="scientific">Rhizomicrobium palustre</name>
    <dbReference type="NCBI Taxonomy" id="189966"/>
    <lineage>
        <taxon>Bacteria</taxon>
        <taxon>Pseudomonadati</taxon>
        <taxon>Pseudomonadota</taxon>
        <taxon>Alphaproteobacteria</taxon>
        <taxon>Micropepsales</taxon>
        <taxon>Micropepsaceae</taxon>
        <taxon>Rhizomicrobium</taxon>
    </lineage>
</organism>
<comment type="function">
    <text evidence="10">Cell wall formation. Catalyzes the transfer of a GlcNAc subunit on undecaprenyl-pyrophosphoryl-MurNAc-pentapeptide (lipid intermediate I) to form undecaprenyl-pyrophosphoryl-MurNAc-(pentapeptide)GlcNAc (lipid intermediate II).</text>
</comment>
<keyword evidence="1 10" id="KW-1003">Cell membrane</keyword>
<proteinExistence type="inferred from homology"/>
<dbReference type="AlphaFoldDB" id="A0A846MWH1"/>
<keyword evidence="8 10" id="KW-0131">Cell cycle</keyword>
<evidence type="ECO:0000313" key="13">
    <source>
        <dbReference type="EMBL" id="NIK87501.1"/>
    </source>
</evidence>
<dbReference type="GO" id="GO:0009252">
    <property type="term" value="P:peptidoglycan biosynthetic process"/>
    <property type="evidence" value="ECO:0007669"/>
    <property type="project" value="UniProtKB-UniRule"/>
</dbReference>
<feature type="binding site" evidence="10">
    <location>
        <begin position="10"/>
        <end position="12"/>
    </location>
    <ligand>
        <name>UDP-N-acetyl-alpha-D-glucosamine</name>
        <dbReference type="ChEBI" id="CHEBI:57705"/>
    </ligand>
</feature>
<evidence type="ECO:0000256" key="3">
    <source>
        <dbReference type="ARBA" id="ARBA00022676"/>
    </source>
</evidence>
<dbReference type="InterPro" id="IPR006009">
    <property type="entry name" value="GlcNAc_MurG"/>
</dbReference>
<dbReference type="Proteomes" id="UP000570514">
    <property type="component" value="Unassembled WGS sequence"/>
</dbReference>
<comment type="similarity">
    <text evidence="10">Belongs to the glycosyltransferase 28 family. MurG subfamily.</text>
</comment>
<dbReference type="NCBIfam" id="TIGR01133">
    <property type="entry name" value="murG"/>
    <property type="match status" value="1"/>
</dbReference>
<dbReference type="InterPro" id="IPR007235">
    <property type="entry name" value="Glyco_trans_28_C"/>
</dbReference>
<evidence type="ECO:0000256" key="8">
    <source>
        <dbReference type="ARBA" id="ARBA00023306"/>
    </source>
</evidence>
<dbReference type="UniPathway" id="UPA00219"/>
<dbReference type="GO" id="GO:0008360">
    <property type="term" value="P:regulation of cell shape"/>
    <property type="evidence" value="ECO:0007669"/>
    <property type="project" value="UniProtKB-KW"/>
</dbReference>
<feature type="domain" description="Glycosyl transferase family 28 C-terminal" evidence="12">
    <location>
        <begin position="183"/>
        <end position="345"/>
    </location>
</feature>
<comment type="subcellular location">
    <subcellularLocation>
        <location evidence="10">Cell membrane</location>
        <topology evidence="10">Peripheral membrane protein</topology>
        <orientation evidence="10">Cytoplasmic side</orientation>
    </subcellularLocation>
</comment>
<dbReference type="PANTHER" id="PTHR21015">
    <property type="entry name" value="UDP-N-ACETYLGLUCOSAMINE--N-ACETYLMURAMYL-(PENTAPEPTIDE) PYROPHOSPHORYL-UNDECAPRENOL N-ACETYLGLUCOSAMINE TRANSFERASE 1"/>
    <property type="match status" value="1"/>
</dbReference>
<keyword evidence="9 10" id="KW-0961">Cell wall biogenesis/degradation</keyword>
<dbReference type="InterPro" id="IPR004276">
    <property type="entry name" value="GlycoTrans_28_N"/>
</dbReference>
<dbReference type="EMBL" id="JAASRM010000001">
    <property type="protein sequence ID" value="NIK87501.1"/>
    <property type="molecule type" value="Genomic_DNA"/>
</dbReference>
<gene>
    <name evidence="10" type="primary">murG</name>
    <name evidence="13" type="ORF">FHS83_000819</name>
</gene>
<evidence type="ECO:0000256" key="10">
    <source>
        <dbReference type="HAMAP-Rule" id="MF_00033"/>
    </source>
</evidence>
<dbReference type="GO" id="GO:0005975">
    <property type="term" value="P:carbohydrate metabolic process"/>
    <property type="evidence" value="ECO:0007669"/>
    <property type="project" value="InterPro"/>
</dbReference>
<dbReference type="SUPFAM" id="SSF53756">
    <property type="entry name" value="UDP-Glycosyltransferase/glycogen phosphorylase"/>
    <property type="match status" value="1"/>
</dbReference>
<dbReference type="GO" id="GO:0051301">
    <property type="term" value="P:cell division"/>
    <property type="evidence" value="ECO:0007669"/>
    <property type="project" value="UniProtKB-KW"/>
</dbReference>
<feature type="binding site" evidence="10">
    <location>
        <position position="189"/>
    </location>
    <ligand>
        <name>UDP-N-acetyl-alpha-D-glucosamine</name>
        <dbReference type="ChEBI" id="CHEBI:57705"/>
    </ligand>
</feature>
<dbReference type="GO" id="GO:0071555">
    <property type="term" value="P:cell wall organization"/>
    <property type="evidence" value="ECO:0007669"/>
    <property type="project" value="UniProtKB-KW"/>
</dbReference>
<sequence>MTIVLATGGTGGHLFPAEALAKELQARGQKIVVMTDKRGKSYGDVFPGAEIAIVPSAAFSDRSTIRLISAPFEIIAGIVVSFAKLKSIRPSAVVGFGGYPSVPVMLAACFAGLPTAILSPDALLGRANRLIMNYVRIIAANLPLVRFLPKNSKKIVYTGNPLRPEVIALTAAPYESPTNEYRVLVFGGSQGARVFSERMPAAIKLLPEAFRAKLNIIQQCRPEDLESVRNEYAAMGVRAELASFFKNMPQHIAEAHLVIARSGAGTVSELACIGRPAILVPLPHALDDNQTPNAEALVKVGGGWRVPQTDFTPEKISAMLQAAFADPVALAEKAAAARSLAKPDATRALADLVETLGGKR</sequence>
<evidence type="ECO:0000259" key="11">
    <source>
        <dbReference type="Pfam" id="PF03033"/>
    </source>
</evidence>
<keyword evidence="7 10" id="KW-0472">Membrane</keyword>
<dbReference type="GO" id="GO:0005886">
    <property type="term" value="C:plasma membrane"/>
    <property type="evidence" value="ECO:0007669"/>
    <property type="project" value="UniProtKB-SubCell"/>
</dbReference>
<comment type="caution">
    <text evidence="10">Lacks conserved residue(s) required for the propagation of feature annotation.</text>
</comment>
<protein>
    <recommendedName>
        <fullName evidence="10">UDP-N-acetylglucosamine--N-acetylmuramyl-(pentapeptide) pyrophosphoryl-undecaprenol N-acetylglucosamine transferase</fullName>
        <ecNumber evidence="10">2.4.1.227</ecNumber>
    </recommendedName>
    <alternativeName>
        <fullName evidence="10">Undecaprenyl-PP-MurNAc-pentapeptide-UDPGlcNAc GlcNAc transferase</fullName>
    </alternativeName>
</protein>
<evidence type="ECO:0000256" key="7">
    <source>
        <dbReference type="ARBA" id="ARBA00023136"/>
    </source>
</evidence>
<dbReference type="Pfam" id="PF03033">
    <property type="entry name" value="Glyco_transf_28"/>
    <property type="match status" value="1"/>
</dbReference>
<dbReference type="CDD" id="cd03785">
    <property type="entry name" value="GT28_MurG"/>
    <property type="match status" value="1"/>
</dbReference>
<keyword evidence="3 10" id="KW-0328">Glycosyltransferase</keyword>
<dbReference type="EC" id="2.4.1.227" evidence="10"/>
<dbReference type="Pfam" id="PF04101">
    <property type="entry name" value="Glyco_tran_28_C"/>
    <property type="match status" value="1"/>
</dbReference>
<evidence type="ECO:0000256" key="6">
    <source>
        <dbReference type="ARBA" id="ARBA00022984"/>
    </source>
</evidence>
<dbReference type="GO" id="GO:0050511">
    <property type="term" value="F:undecaprenyldiphospho-muramoylpentapeptide beta-N-acetylglucosaminyltransferase activity"/>
    <property type="evidence" value="ECO:0007669"/>
    <property type="project" value="UniProtKB-UniRule"/>
</dbReference>
<evidence type="ECO:0000313" key="14">
    <source>
        <dbReference type="Proteomes" id="UP000570514"/>
    </source>
</evidence>
<dbReference type="PANTHER" id="PTHR21015:SF22">
    <property type="entry name" value="GLYCOSYLTRANSFERASE"/>
    <property type="match status" value="1"/>
</dbReference>
<evidence type="ECO:0000256" key="1">
    <source>
        <dbReference type="ARBA" id="ARBA00022475"/>
    </source>
</evidence>
<comment type="catalytic activity">
    <reaction evidence="10">
        <text>di-trans,octa-cis-undecaprenyl diphospho-N-acetyl-alpha-D-muramoyl-L-alanyl-D-glutamyl-meso-2,6-diaminopimeloyl-D-alanyl-D-alanine + UDP-N-acetyl-alpha-D-glucosamine = di-trans,octa-cis-undecaprenyl diphospho-[N-acetyl-alpha-D-glucosaminyl-(1-&gt;4)]-N-acetyl-alpha-D-muramoyl-L-alanyl-D-glutamyl-meso-2,6-diaminopimeloyl-D-alanyl-D-alanine + UDP + H(+)</text>
        <dbReference type="Rhea" id="RHEA:31227"/>
        <dbReference type="ChEBI" id="CHEBI:15378"/>
        <dbReference type="ChEBI" id="CHEBI:57705"/>
        <dbReference type="ChEBI" id="CHEBI:58223"/>
        <dbReference type="ChEBI" id="CHEBI:61387"/>
        <dbReference type="ChEBI" id="CHEBI:61388"/>
        <dbReference type="EC" id="2.4.1.227"/>
    </reaction>
</comment>
<evidence type="ECO:0000256" key="2">
    <source>
        <dbReference type="ARBA" id="ARBA00022618"/>
    </source>
</evidence>
<feature type="binding site" evidence="10">
    <location>
        <position position="290"/>
    </location>
    <ligand>
        <name>UDP-N-acetyl-alpha-D-glucosamine</name>
        <dbReference type="ChEBI" id="CHEBI:57705"/>
    </ligand>
</feature>
<keyword evidence="4 10" id="KW-0808">Transferase</keyword>
<comment type="pathway">
    <text evidence="10">Cell wall biogenesis; peptidoglycan biosynthesis.</text>
</comment>